<organism evidence="1 2">
    <name type="scientific">Psilocybe cf. subviscida</name>
    <dbReference type="NCBI Taxonomy" id="2480587"/>
    <lineage>
        <taxon>Eukaryota</taxon>
        <taxon>Fungi</taxon>
        <taxon>Dikarya</taxon>
        <taxon>Basidiomycota</taxon>
        <taxon>Agaricomycotina</taxon>
        <taxon>Agaricomycetes</taxon>
        <taxon>Agaricomycetidae</taxon>
        <taxon>Agaricales</taxon>
        <taxon>Agaricineae</taxon>
        <taxon>Strophariaceae</taxon>
        <taxon>Psilocybe</taxon>
    </lineage>
</organism>
<name>A0A8H5B5D1_9AGAR</name>
<evidence type="ECO:0008006" key="3">
    <source>
        <dbReference type="Google" id="ProtNLM"/>
    </source>
</evidence>
<evidence type="ECO:0000313" key="2">
    <source>
        <dbReference type="Proteomes" id="UP000567179"/>
    </source>
</evidence>
<protein>
    <recommendedName>
        <fullName evidence="3">F-box domain-containing protein</fullName>
    </recommendedName>
</protein>
<keyword evidence="2" id="KW-1185">Reference proteome</keyword>
<dbReference type="Gene3D" id="1.20.1280.50">
    <property type="match status" value="1"/>
</dbReference>
<proteinExistence type="predicted"/>
<dbReference type="Proteomes" id="UP000567179">
    <property type="component" value="Unassembled WGS sequence"/>
</dbReference>
<dbReference type="EMBL" id="JAACJJ010000042">
    <property type="protein sequence ID" value="KAF5316343.1"/>
    <property type="molecule type" value="Genomic_DNA"/>
</dbReference>
<dbReference type="InterPro" id="IPR032675">
    <property type="entry name" value="LRR_dom_sf"/>
</dbReference>
<gene>
    <name evidence="1" type="ORF">D9619_006540</name>
</gene>
<evidence type="ECO:0000313" key="1">
    <source>
        <dbReference type="EMBL" id="KAF5316343.1"/>
    </source>
</evidence>
<accession>A0A8H5B5D1</accession>
<reference evidence="1 2" key="1">
    <citation type="journal article" date="2020" name="ISME J.">
        <title>Uncovering the hidden diversity of litter-decomposition mechanisms in mushroom-forming fungi.</title>
        <authorList>
            <person name="Floudas D."/>
            <person name="Bentzer J."/>
            <person name="Ahren D."/>
            <person name="Johansson T."/>
            <person name="Persson P."/>
            <person name="Tunlid A."/>
        </authorList>
    </citation>
    <scope>NUCLEOTIDE SEQUENCE [LARGE SCALE GENOMIC DNA]</scope>
    <source>
        <strain evidence="1 2">CBS 101986</strain>
    </source>
</reference>
<sequence>MVNNQVSEGYERPIQKLKVRRNALAPIAKLPPELLHRIFAIIKEESERLLQPKQSLTHPPTHDTQAALHALRAWNVVTHVCNRWRQIALDASTLWTNPPIRSRLWTMEMLKRSKTAGLALDLASDTSSSNRTVISHIKHIKTLKFQYDSAEALNFLFMGLSDEAPHLENLSIIVNVCHGSAFLLRGREVVRFLLQPLTFRGTKALRRLTLSGVDVRWDSALFHGLSHLSLRNLSAECKPTWRQLMDMLELMPELQALVLDSAFPLETPSSSFPLHLPNLKELAVYSVDAEVQSFFSRISFPPLERLYVGCRSAGPSLVDYASVITAVSRSCPFVDTFGVADIRKLKIHQRMASKYGFCIEVFRDLSRPNTFESNLEFLFGSHIDDPAIHPGNKIVRDVFGRLGFVNLTDLTIIAGTMLHARVLANTFGRLPRLNTVCISALISRKMINVLAMDTDDPTKKGLDDILFPTLHTIVFESVAFKPSALYDARVEDVQDLLIQRCEYGAPIQHLRFNCCPFLKRTDIARFSEIVPDVQWDEQEIYSFKLGDRGHGLGLGPFLIPCFGF</sequence>
<dbReference type="SUPFAM" id="SSF52047">
    <property type="entry name" value="RNI-like"/>
    <property type="match status" value="1"/>
</dbReference>
<dbReference type="Gene3D" id="3.80.10.10">
    <property type="entry name" value="Ribonuclease Inhibitor"/>
    <property type="match status" value="1"/>
</dbReference>
<comment type="caution">
    <text evidence="1">The sequence shown here is derived from an EMBL/GenBank/DDBJ whole genome shotgun (WGS) entry which is preliminary data.</text>
</comment>
<dbReference type="AlphaFoldDB" id="A0A8H5B5D1"/>
<dbReference type="OrthoDB" id="2956485at2759"/>